<keyword evidence="1" id="KW-1133">Transmembrane helix</keyword>
<dbReference type="RefSeq" id="WP_129887002.1">
    <property type="nucleotide sequence ID" value="NZ_CP035758.1"/>
</dbReference>
<evidence type="ECO:0000313" key="3">
    <source>
        <dbReference type="Proteomes" id="UP000290365"/>
    </source>
</evidence>
<sequence>MADGYLANIEYITVRIIPWVGISLSLYVLSVLIREMLGKLMLPGQTRLARSMDARMQPVLHTLLTLPWTHWFFPLIVGWTIFLLLFTVMFTHIAGGIGDGIWKGLYYWLEQQHVERGGQPWYYYLLLIPLYEQIGVIFGIVGCIRCLLRPDRFRLFLLYWFLGDFVIYSWAGEKMPWLMIFMTMPMLLLAAIGLEPCVRLCSSFILQIYSWAKRVLRGREQASAPVLPAQQPLRRRYGSIVAGSLGVLIALFALFLTLQNMYEVNYVHAADGPHEMMVYVQTPPDIDVVMKRIAAIDQKDFGGRQQVHIGVTSDAEWPLV</sequence>
<keyword evidence="1" id="KW-0812">Transmembrane</keyword>
<dbReference type="OrthoDB" id="134672at2"/>
<organism evidence="2 3">
    <name type="scientific">Ktedonosporobacter rubrisoli</name>
    <dbReference type="NCBI Taxonomy" id="2509675"/>
    <lineage>
        <taxon>Bacteria</taxon>
        <taxon>Bacillati</taxon>
        <taxon>Chloroflexota</taxon>
        <taxon>Ktedonobacteria</taxon>
        <taxon>Ktedonobacterales</taxon>
        <taxon>Ktedonosporobacteraceae</taxon>
        <taxon>Ktedonosporobacter</taxon>
    </lineage>
</organism>
<evidence type="ECO:0000313" key="2">
    <source>
        <dbReference type="EMBL" id="QBD76324.1"/>
    </source>
</evidence>
<keyword evidence="1" id="KW-0472">Membrane</keyword>
<dbReference type="AlphaFoldDB" id="A0A4P6JM66"/>
<feature type="transmembrane region" description="Helical" evidence="1">
    <location>
        <begin position="12"/>
        <end position="33"/>
    </location>
</feature>
<evidence type="ECO:0000256" key="1">
    <source>
        <dbReference type="SAM" id="Phobius"/>
    </source>
</evidence>
<gene>
    <name evidence="2" type="ORF">EPA93_10015</name>
</gene>
<dbReference type="PANTHER" id="PTHR41710:SF2">
    <property type="entry name" value="GLYCOSYL TRANSFERASE FAMILY 39_83 DOMAIN-CONTAINING PROTEIN"/>
    <property type="match status" value="1"/>
</dbReference>
<accession>A0A4P6JM66</accession>
<feature type="transmembrane region" description="Helical" evidence="1">
    <location>
        <begin position="71"/>
        <end position="101"/>
    </location>
</feature>
<reference evidence="2 3" key="1">
    <citation type="submission" date="2019-01" db="EMBL/GenBank/DDBJ databases">
        <title>Ktedonosporobacter rubrisoli SCAWS-G2.</title>
        <authorList>
            <person name="Huang Y."/>
            <person name="Yan B."/>
        </authorList>
    </citation>
    <scope>NUCLEOTIDE SEQUENCE [LARGE SCALE GENOMIC DNA]</scope>
    <source>
        <strain evidence="2 3">SCAWS-G2</strain>
    </source>
</reference>
<keyword evidence="3" id="KW-1185">Reference proteome</keyword>
<feature type="transmembrane region" description="Helical" evidence="1">
    <location>
        <begin position="155"/>
        <end position="171"/>
    </location>
</feature>
<proteinExistence type="predicted"/>
<dbReference type="InterPro" id="IPR019962">
    <property type="entry name" value="CHP03663"/>
</dbReference>
<protein>
    <submittedName>
        <fullName evidence="2">Uncharacterized protein</fullName>
    </submittedName>
</protein>
<dbReference type="Proteomes" id="UP000290365">
    <property type="component" value="Chromosome"/>
</dbReference>
<feature type="transmembrane region" description="Helical" evidence="1">
    <location>
        <begin position="121"/>
        <end position="148"/>
    </location>
</feature>
<feature type="transmembrane region" description="Helical" evidence="1">
    <location>
        <begin position="237"/>
        <end position="258"/>
    </location>
</feature>
<dbReference type="KEGG" id="kbs:EPA93_10015"/>
<dbReference type="EMBL" id="CP035758">
    <property type="protein sequence ID" value="QBD76324.1"/>
    <property type="molecule type" value="Genomic_DNA"/>
</dbReference>
<dbReference type="PANTHER" id="PTHR41710">
    <property type="entry name" value="GLYCOSYL TRANSFERASE, FAMILY 39"/>
    <property type="match status" value="1"/>
</dbReference>
<name>A0A4P6JM66_KTERU</name>